<sequence length="448" mass="47934">MGSSLSCGIGSPSPVRLDHGRSGLERCLKAALRSVAAGAAFFCSHAWSNGFNEQKANLIREGVTPTLLYDGSVAADTAGGTRTGTAYVGNLRLQLVLDGKQLFRAPGWTGFFQVLSIHGGQPSNFIGDAQGVNSYSAKSSLRLYEAWGQYSSPNGRWSFLAGRYDLSSEFYRLASSGVFLNSSFGTGPEFSQSGIGGPSIFPDTSIGARVTYKPTPSILIRTAIMDGAPVNRTDDETRFPGQDKGLLLVSEIAFLTRSESEDARGIAKYRVGRGANFPAYEDKVALGAWHYTGTFRDLNLVGTNGTPIQHEGSSGAYVLVDRTLFRAAANPGSRVSGFLQYGIGDGRVNRIGSYMAAGLVTSGLFSNRPDDEFGIAINSARNGSRYINSQVAMMVPVTRTETAIEATYLAQVNSWLAVQPDIQYVVHPGTTAARANATVLQIHFQLML</sequence>
<gene>
    <name evidence="3" type="ORF">EAH88_05140</name>
</gene>
<keyword evidence="4" id="KW-1185">Reference proteome</keyword>
<dbReference type="GO" id="GO:0015288">
    <property type="term" value="F:porin activity"/>
    <property type="evidence" value="ECO:0007669"/>
    <property type="project" value="InterPro"/>
</dbReference>
<dbReference type="AlphaFoldDB" id="A0A502FPK2"/>
<dbReference type="RefSeq" id="WP_140649763.1">
    <property type="nucleotide sequence ID" value="NZ_RCZB01000001.1"/>
</dbReference>
<comment type="caution">
    <text evidence="3">The sequence shown here is derived from an EMBL/GenBank/DDBJ whole genome shotgun (WGS) entry which is preliminary data.</text>
</comment>
<dbReference type="Proteomes" id="UP000319486">
    <property type="component" value="Unassembled WGS sequence"/>
</dbReference>
<dbReference type="InterPro" id="IPR007049">
    <property type="entry name" value="Carb-sel_porin_OprB"/>
</dbReference>
<dbReference type="PANTHER" id="PTHR37944:SF1">
    <property type="entry name" value="PORIN B"/>
    <property type="match status" value="1"/>
</dbReference>
<dbReference type="Pfam" id="PF04966">
    <property type="entry name" value="OprB"/>
    <property type="match status" value="1"/>
</dbReference>
<comment type="similarity">
    <text evidence="1 2">Belongs to the OprB family.</text>
</comment>
<dbReference type="PANTHER" id="PTHR37944">
    <property type="entry name" value="PORIN B"/>
    <property type="match status" value="1"/>
</dbReference>
<dbReference type="InterPro" id="IPR038673">
    <property type="entry name" value="OprB_sf"/>
</dbReference>
<evidence type="ECO:0000313" key="3">
    <source>
        <dbReference type="EMBL" id="TPG10484.1"/>
    </source>
</evidence>
<reference evidence="3 4" key="1">
    <citation type="journal article" date="2019" name="Environ. Microbiol.">
        <title>Species interactions and distinct microbial communities in high Arctic permafrost affected cryosols are associated with the CH4 and CO2 gas fluxes.</title>
        <authorList>
            <person name="Altshuler I."/>
            <person name="Hamel J."/>
            <person name="Turney S."/>
            <person name="Magnuson E."/>
            <person name="Levesque R."/>
            <person name="Greer C."/>
            <person name="Whyte L.G."/>
        </authorList>
    </citation>
    <scope>NUCLEOTIDE SEQUENCE [LARGE SCALE GENOMIC DNA]</scope>
    <source>
        <strain evidence="3 4">S13Y</strain>
    </source>
</reference>
<organism evidence="3 4">
    <name type="scientific">Rhodanobacter glycinis</name>
    <dbReference type="NCBI Taxonomy" id="582702"/>
    <lineage>
        <taxon>Bacteria</taxon>
        <taxon>Pseudomonadati</taxon>
        <taxon>Pseudomonadota</taxon>
        <taxon>Gammaproteobacteria</taxon>
        <taxon>Lysobacterales</taxon>
        <taxon>Rhodanobacteraceae</taxon>
        <taxon>Rhodanobacter</taxon>
    </lineage>
</organism>
<dbReference type="OrthoDB" id="545475at2"/>
<proteinExistence type="inferred from homology"/>
<name>A0A502FPK2_9GAMM</name>
<dbReference type="GO" id="GO:0008643">
    <property type="term" value="P:carbohydrate transport"/>
    <property type="evidence" value="ECO:0007669"/>
    <property type="project" value="InterPro"/>
</dbReference>
<protein>
    <submittedName>
        <fullName evidence="3">Carbohydrate porin</fullName>
    </submittedName>
</protein>
<dbReference type="GO" id="GO:0016020">
    <property type="term" value="C:membrane"/>
    <property type="evidence" value="ECO:0007669"/>
    <property type="project" value="InterPro"/>
</dbReference>
<evidence type="ECO:0000256" key="2">
    <source>
        <dbReference type="RuleBase" id="RU363072"/>
    </source>
</evidence>
<accession>A0A502FPK2</accession>
<evidence type="ECO:0000313" key="4">
    <source>
        <dbReference type="Proteomes" id="UP000319486"/>
    </source>
</evidence>
<dbReference type="InterPro" id="IPR052932">
    <property type="entry name" value="OprB_Porin"/>
</dbReference>
<dbReference type="Gene3D" id="2.40.160.180">
    <property type="entry name" value="Carbohydrate-selective porin OprB"/>
    <property type="match status" value="1"/>
</dbReference>
<dbReference type="EMBL" id="RCZO01000002">
    <property type="protein sequence ID" value="TPG10484.1"/>
    <property type="molecule type" value="Genomic_DNA"/>
</dbReference>
<evidence type="ECO:0000256" key="1">
    <source>
        <dbReference type="ARBA" id="ARBA00008769"/>
    </source>
</evidence>